<keyword evidence="1" id="KW-0134">Cell wall</keyword>
<dbReference type="Pfam" id="PF20674">
    <property type="entry name" value="SpaA_3"/>
    <property type="match status" value="1"/>
</dbReference>
<evidence type="ECO:0000256" key="4">
    <source>
        <dbReference type="ARBA" id="ARBA00023088"/>
    </source>
</evidence>
<dbReference type="Pfam" id="PF25549">
    <property type="entry name" value="DUF7927"/>
    <property type="match status" value="13"/>
</dbReference>
<protein>
    <submittedName>
        <fullName evidence="9">Repeat protein (TIGR01451 family)/fimbrial isopeptide formation D2 family protein</fullName>
    </submittedName>
</protein>
<feature type="compositionally biased region" description="Pro residues" evidence="5">
    <location>
        <begin position="2150"/>
        <end position="2160"/>
    </location>
</feature>
<dbReference type="RefSeq" id="WP_309799262.1">
    <property type="nucleotide sequence ID" value="NZ_BAAAHY010000007.1"/>
</dbReference>
<dbReference type="SUPFAM" id="SSF63829">
    <property type="entry name" value="Calcium-dependent phosphotriesterase"/>
    <property type="match status" value="1"/>
</dbReference>
<keyword evidence="6" id="KW-0812">Transmembrane</keyword>
<proteinExistence type="predicted"/>
<dbReference type="InterPro" id="IPR051172">
    <property type="entry name" value="Chlamydia_OmcB"/>
</dbReference>
<dbReference type="PANTHER" id="PTHR34819:SF3">
    <property type="entry name" value="CELL SURFACE PROTEIN"/>
    <property type="match status" value="1"/>
</dbReference>
<keyword evidence="3 7" id="KW-0732">Signal</keyword>
<evidence type="ECO:0000256" key="1">
    <source>
        <dbReference type="ARBA" id="ARBA00022512"/>
    </source>
</evidence>
<dbReference type="InterPro" id="IPR047589">
    <property type="entry name" value="DUF11_rpt"/>
</dbReference>
<feature type="chain" id="PRO_5046117373" evidence="7">
    <location>
        <begin position="29"/>
        <end position="2197"/>
    </location>
</feature>
<feature type="transmembrane region" description="Helical" evidence="6">
    <location>
        <begin position="2169"/>
        <end position="2192"/>
    </location>
</feature>
<dbReference type="InterPro" id="IPR048834">
    <property type="entry name" value="SpaA_pre-album"/>
</dbReference>
<evidence type="ECO:0000256" key="5">
    <source>
        <dbReference type="SAM" id="MobiDB-lite"/>
    </source>
</evidence>
<dbReference type="NCBIfam" id="TIGR01451">
    <property type="entry name" value="B_ant_repeat"/>
    <property type="match status" value="5"/>
</dbReference>
<reference evidence="9 10" key="1">
    <citation type="submission" date="2023-07" db="EMBL/GenBank/DDBJ databases">
        <title>Sequencing the genomes of 1000 actinobacteria strains.</title>
        <authorList>
            <person name="Klenk H.-P."/>
        </authorList>
    </citation>
    <scope>NUCLEOTIDE SEQUENCE [LARGE SCALE GENOMIC DNA]</scope>
    <source>
        <strain evidence="9 10">DSM 14555</strain>
    </source>
</reference>
<evidence type="ECO:0000313" key="10">
    <source>
        <dbReference type="Proteomes" id="UP001185069"/>
    </source>
</evidence>
<dbReference type="Proteomes" id="UP001185069">
    <property type="component" value="Unassembled WGS sequence"/>
</dbReference>
<evidence type="ECO:0000256" key="7">
    <source>
        <dbReference type="SAM" id="SignalP"/>
    </source>
</evidence>
<evidence type="ECO:0000256" key="6">
    <source>
        <dbReference type="SAM" id="Phobius"/>
    </source>
</evidence>
<dbReference type="InterPro" id="IPR019931">
    <property type="entry name" value="LPXTG_anchor"/>
</dbReference>
<comment type="caution">
    <text evidence="9">The sequence shown here is derived from an EMBL/GenBank/DDBJ whole genome shotgun (WGS) entry which is preliminary data.</text>
</comment>
<evidence type="ECO:0000259" key="8">
    <source>
        <dbReference type="PROSITE" id="PS50847"/>
    </source>
</evidence>
<keyword evidence="6" id="KW-0472">Membrane</keyword>
<dbReference type="EMBL" id="JAVDQF010000001">
    <property type="protein sequence ID" value="MDR6270288.1"/>
    <property type="molecule type" value="Genomic_DNA"/>
</dbReference>
<evidence type="ECO:0000256" key="3">
    <source>
        <dbReference type="ARBA" id="ARBA00022729"/>
    </source>
</evidence>
<sequence>MFIKSALSRALFTVTTLAVAVSATVAPAAVVHAAPAPTSTSAAALPAALPAAPPVVTPGQPLSCVNTIYANNTGTGNQAGTGTLIAINTATGEYTEVPVAGGRVGNNSLGMSADGKFTYSYRSVGPNYPVVVHDVEAGTLREVATTIGAATIRGAVNPVNGLFYLSTSGSNAAVYVFDTKNNTFLGKVGDLAPDVVSKANNGDFAFDSNGTLYITSGERLYRATDRVPTTTGNATINMTTIAVLPDGTNSPAIAFANDGYLYVSSGSTVTRIDPSSGQSAGSYTLANGFVPSDFASCASPNTLSVQKNVAGRILPSDQFNLQITGSGINTGNTATTSGSANGIQPQVAGPVLTLQDRSYTITETAAGTTNLANYVSRWQCVDTNSANRVVASGNGNTGTFTYPVPTNSDGANVVCTFTNTAKPQSFTVQKSVDKTEAKPGDVVNYTLTLRNTGEVDYTTGNPARISDDLSRVIDDASYNNDAKASAGPAPSYSAPTLSWAGPLAVGASMTITYSATVKADGQRGDSLLKNVVTGGSNCAAGSGDPSCTTTTGVPLVQDSKSVDPASGTAVKAGQELTYTLTFENKGGAPGTVDRVDDLANVLDDATITSAPVSSDSALTVSNGSDGKISVKGTLAAGQKVTVTYKVTVKPDGQRGNNVLGNFLVDPGVTPPTTCEPGNPDCTVNPVPQLEDSKSVDPASGTTVRAGQELTYTLTFENKGAAAGTVDRVDDLANVLDDATISSAPVSSDSALTVTDGSDGKIAIKGTLQPGQKVTVTYKVTVKPDGQRGNNVLGNFLVDPGVTPPTTCEPNNPDCTVNPVPQVEDSKSVDPASNTTVVSGQELTYTLTFENKGAAAGNVDRVDDLANVLDDATITSAPVSSDSALTVTDGSDGKIAIKGTLAAGQKVTVTYKVTVKPDGQRGNNVLGNFLVNPGEEPPTTCEPGNPDCTVNPVPQLEDSKSVDPASNTTVVSGQELTYTLTFENKGAAAGNVDRVDDLSNVLDDATITSAPVSSDSALTVTDGSDGKIAIKGTLQPGQKVTVTYKVTVKPDGQRGNNVLGNFLVDPGVTPPTTCEPGNPDCTVNPVPQLEDSKSVDPASGTTVRAGQELTYTLTFENKGAAAGNVDRVDDLSKVLDDATLTTAPASSDSALEVSDGSDGKITIKGTLQPGQTVTVTYKVTVKPDGQRGDNVLGNFLVDPGVTPPTTCEPGNPDCTVNPVPQLEDSKSVDPASNTTVVAGQELTYTLTFKNTGAAAGNVDRVDDLANVLDDATITSAPVSSDSALTVTDGADAKIAIKGTLQPGQTVTVTYKVTVKPDGQRGNNVLGNFLVDPGVTPPTTCEPGNPDCTVNPVPQLEDSKSVDPASNTTVVAGQELTYTLTFKNTGAAAGDVDRVDDLSNVLDDATLTTAPSASDSALTVSDGSDGKITVKGTLQPGQTVTVTYKVTVKPDGQRGNNVLGNFLVNPGEEPPTTCEPGNPDCTVNPVPQLEDSKSVDPASNTTVVAGQELTYTLTFKNTGAAAGNVDRVDDLANVLDDATITSAPVSSDSALTVTDGADAKIAIKGTLQPGQTVTVTYKVTVKPDGQRGNNVLGNFLVDPGVTPPTTCEPGNPDCTVNPVPQLEDSKSVDPASNTTVVAGQELTYTLTFKNTGAAAGDVDRVDDLSNVLDDATLTTAPSASDSALTVSDGSDGKITVKGTLQPGQTVTVSYKVTVKPDGQRGNNVLGNFLVNPGEEPPTTCEPGNPDCTVNPVPQLEDSKSVDPASGTTVRAGQELSYTLTFENKGAAAGNVDRVDDLSNVLDDATITSAPVSSDSALTVTNGSDGKISVKGTLQPGQKVTVTYKVTVKPDGQRGDNVLGNFLVNPGEEPPTTCEPGNPDCTVNPVPQLEDSKSVDPASGAAVSAGQELTYTLTFKNTGAAAGDVDRVDDLSNVLDDATISSAPVSSDSALTVSDGSDGKITVKGSLAAGQTVTVSYTVTVKPNGQRGDNVLGNFLVDPGVTPPTTCEPGNPDCTVNPASDLSDKKSVNPASGTAVTQGQELSYTLTFENKGAAAGNVDRVDDLSNVLDDATITSAPVSSDPALTATDGSNGKISVTGTLQPGQTVTVTYKVTVKPDGQRGNNVLGNFLVNPGEVPPTTCEPGVETCTSNPVTPTPVDPPAPNLPETGAQGLLPLLIGAGGAFLIGVMLLLGAAVRRRNS</sequence>
<keyword evidence="6" id="KW-1133">Transmembrane helix</keyword>
<evidence type="ECO:0000256" key="2">
    <source>
        <dbReference type="ARBA" id="ARBA00022525"/>
    </source>
</evidence>
<evidence type="ECO:0000313" key="9">
    <source>
        <dbReference type="EMBL" id="MDR6270288.1"/>
    </source>
</evidence>
<dbReference type="PROSITE" id="PS50847">
    <property type="entry name" value="GRAM_POS_ANCHORING"/>
    <property type="match status" value="1"/>
</dbReference>
<feature type="signal peptide" evidence="7">
    <location>
        <begin position="1"/>
        <end position="28"/>
    </location>
</feature>
<accession>A0ABU1JCY6</accession>
<dbReference type="PANTHER" id="PTHR34819">
    <property type="entry name" value="LARGE CYSTEINE-RICH PERIPLASMIC PROTEIN OMCB"/>
    <property type="match status" value="1"/>
</dbReference>
<name>A0ABU1JCY6_9MICC</name>
<keyword evidence="2" id="KW-0964">Secreted</keyword>
<feature type="region of interest" description="Disordered" evidence="5">
    <location>
        <begin position="2142"/>
        <end position="2162"/>
    </location>
</feature>
<keyword evidence="4" id="KW-0572">Peptidoglycan-anchor</keyword>
<gene>
    <name evidence="9" type="ORF">JOE69_002526</name>
</gene>
<feature type="domain" description="Gram-positive cocci surface proteins LPxTG" evidence="8">
    <location>
        <begin position="2161"/>
        <end position="2197"/>
    </location>
</feature>
<dbReference type="InterPro" id="IPR057687">
    <property type="entry name" value="DUF7927"/>
</dbReference>
<organism evidence="9 10">
    <name type="scientific">Arthrobacter russicus</name>
    <dbReference type="NCBI Taxonomy" id="172040"/>
    <lineage>
        <taxon>Bacteria</taxon>
        <taxon>Bacillati</taxon>
        <taxon>Actinomycetota</taxon>
        <taxon>Actinomycetes</taxon>
        <taxon>Micrococcales</taxon>
        <taxon>Micrococcaceae</taxon>
        <taxon>Arthrobacter</taxon>
    </lineage>
</organism>
<keyword evidence="10" id="KW-1185">Reference proteome</keyword>